<evidence type="ECO:0000256" key="2">
    <source>
        <dbReference type="ARBA" id="ARBA00022450"/>
    </source>
</evidence>
<dbReference type="NCBIfam" id="TIGR01746">
    <property type="entry name" value="Thioester-redct"/>
    <property type="match status" value="1"/>
</dbReference>
<dbReference type="PROSITE" id="PS50075">
    <property type="entry name" value="CARRIER"/>
    <property type="match status" value="1"/>
</dbReference>
<comment type="cofactor">
    <cofactor evidence="1">
        <name>pantetheine 4'-phosphate</name>
        <dbReference type="ChEBI" id="CHEBI:47942"/>
    </cofactor>
</comment>
<dbReference type="Gene3D" id="3.40.50.12780">
    <property type="entry name" value="N-terminal domain of ligase-like"/>
    <property type="match status" value="1"/>
</dbReference>
<dbReference type="InterPro" id="IPR045851">
    <property type="entry name" value="AMP-bd_C_sf"/>
</dbReference>
<dbReference type="Gene3D" id="3.40.50.720">
    <property type="entry name" value="NAD(P)-binding Rossmann-like Domain"/>
    <property type="match status" value="1"/>
</dbReference>
<dbReference type="InterPro" id="IPR009081">
    <property type="entry name" value="PP-bd_ACP"/>
</dbReference>
<accession>A0A0B6RWY4</accession>
<gene>
    <name evidence="6" type="ORF">BGL_2c17700</name>
</gene>
<dbReference type="EMBL" id="CP002581">
    <property type="protein sequence ID" value="AJK49837.1"/>
    <property type="molecule type" value="Genomic_DNA"/>
</dbReference>
<dbReference type="SMART" id="SM00823">
    <property type="entry name" value="PKS_PP"/>
    <property type="match status" value="1"/>
</dbReference>
<dbReference type="Gene3D" id="3.30.300.30">
    <property type="match status" value="1"/>
</dbReference>
<dbReference type="PIRSF" id="PIRSF001617">
    <property type="entry name" value="Alpha-AR"/>
    <property type="match status" value="1"/>
</dbReference>
<dbReference type="InterPro" id="IPR036291">
    <property type="entry name" value="NAD(P)-bd_dom_sf"/>
</dbReference>
<dbReference type="GO" id="GO:0031177">
    <property type="term" value="F:phosphopantetheine binding"/>
    <property type="evidence" value="ECO:0007669"/>
    <property type="project" value="InterPro"/>
</dbReference>
<evidence type="ECO:0000259" key="5">
    <source>
        <dbReference type="PROSITE" id="PS50075"/>
    </source>
</evidence>
<organism evidence="6 7">
    <name type="scientific">Burkholderia plantarii</name>
    <dbReference type="NCBI Taxonomy" id="41899"/>
    <lineage>
        <taxon>Bacteria</taxon>
        <taxon>Pseudomonadati</taxon>
        <taxon>Pseudomonadota</taxon>
        <taxon>Betaproteobacteria</taxon>
        <taxon>Burkholderiales</taxon>
        <taxon>Burkholderiaceae</taxon>
        <taxon>Burkholderia</taxon>
    </lineage>
</organism>
<dbReference type="InterPro" id="IPR042099">
    <property type="entry name" value="ANL_N_sf"/>
</dbReference>
<evidence type="ECO:0000256" key="1">
    <source>
        <dbReference type="ARBA" id="ARBA00001957"/>
    </source>
</evidence>
<reference evidence="7" key="1">
    <citation type="submission" date="2011-03" db="EMBL/GenBank/DDBJ databases">
        <authorList>
            <person name="Voget S."/>
            <person name="Streit W.R."/>
            <person name="Jaeger K.E."/>
            <person name="Daniel R."/>
        </authorList>
    </citation>
    <scope>NUCLEOTIDE SEQUENCE [LARGE SCALE GENOMIC DNA]</scope>
    <source>
        <strain evidence="7">PG1</strain>
    </source>
</reference>
<keyword evidence="4" id="KW-0436">Ligase</keyword>
<dbReference type="InterPro" id="IPR013120">
    <property type="entry name" value="FAR_NAD-bd"/>
</dbReference>
<dbReference type="InterPro" id="IPR010080">
    <property type="entry name" value="Thioester_reductase-like_dom"/>
</dbReference>
<evidence type="ECO:0000313" key="7">
    <source>
        <dbReference type="Proteomes" id="UP000031838"/>
    </source>
</evidence>
<dbReference type="KEGG" id="bgp:BGL_2c17700"/>
<dbReference type="Gene3D" id="1.10.1200.10">
    <property type="entry name" value="ACP-like"/>
    <property type="match status" value="1"/>
</dbReference>
<evidence type="ECO:0000313" key="6">
    <source>
        <dbReference type="EMBL" id="AJK49837.1"/>
    </source>
</evidence>
<evidence type="ECO:0000256" key="4">
    <source>
        <dbReference type="ARBA" id="ARBA00022598"/>
    </source>
</evidence>
<dbReference type="PROSITE" id="PS00012">
    <property type="entry name" value="PHOSPHOPANTETHEINE"/>
    <property type="match status" value="1"/>
</dbReference>
<dbReference type="InterPro" id="IPR000873">
    <property type="entry name" value="AMP-dep_synth/lig_dom"/>
</dbReference>
<dbReference type="Pfam" id="PF00550">
    <property type="entry name" value="PP-binding"/>
    <property type="match status" value="1"/>
</dbReference>
<dbReference type="Pfam" id="PF00668">
    <property type="entry name" value="Condensation"/>
    <property type="match status" value="1"/>
</dbReference>
<dbReference type="SUPFAM" id="SSF47336">
    <property type="entry name" value="ACP-like"/>
    <property type="match status" value="1"/>
</dbReference>
<dbReference type="InterPro" id="IPR036736">
    <property type="entry name" value="ACP-like_sf"/>
</dbReference>
<keyword evidence="7" id="KW-1185">Reference proteome</keyword>
<dbReference type="CDD" id="cd05235">
    <property type="entry name" value="SDR_e1"/>
    <property type="match status" value="1"/>
</dbReference>
<dbReference type="InterPro" id="IPR001242">
    <property type="entry name" value="Condensation_dom"/>
</dbReference>
<reference evidence="6 7" key="2">
    <citation type="journal article" date="2016" name="Appl. Microbiol. Biotechnol.">
        <title>Mutations improving production and secretion of extracellular lipase by Burkholderia glumae PG1.</title>
        <authorList>
            <person name="Knapp A."/>
            <person name="Voget S."/>
            <person name="Gao R."/>
            <person name="Zaburannyi N."/>
            <person name="Krysciak D."/>
            <person name="Breuer M."/>
            <person name="Hauer B."/>
            <person name="Streit W.R."/>
            <person name="Muller R."/>
            <person name="Daniel R."/>
            <person name="Jaeger K.E."/>
        </authorList>
    </citation>
    <scope>NUCLEOTIDE SEQUENCE [LARGE SCALE GENOMIC DNA]</scope>
    <source>
        <strain evidence="6 7">PG1</strain>
    </source>
</reference>
<dbReference type="InterPro" id="IPR010071">
    <property type="entry name" value="AA_adenyl_dom"/>
</dbReference>
<keyword evidence="3" id="KW-0597">Phosphoprotein</keyword>
<dbReference type="NCBIfam" id="TIGR01733">
    <property type="entry name" value="AA-adenyl-dom"/>
    <property type="match status" value="1"/>
</dbReference>
<dbReference type="GO" id="GO:0016874">
    <property type="term" value="F:ligase activity"/>
    <property type="evidence" value="ECO:0007669"/>
    <property type="project" value="UniProtKB-KW"/>
</dbReference>
<dbReference type="InterPro" id="IPR020806">
    <property type="entry name" value="PKS_PP-bd"/>
</dbReference>
<dbReference type="PROSITE" id="PS00455">
    <property type="entry name" value="AMP_BINDING"/>
    <property type="match status" value="1"/>
</dbReference>
<evidence type="ECO:0000256" key="3">
    <source>
        <dbReference type="ARBA" id="ARBA00022553"/>
    </source>
</evidence>
<dbReference type="SUPFAM" id="SSF51735">
    <property type="entry name" value="NAD(P)-binding Rossmann-fold domains"/>
    <property type="match status" value="1"/>
</dbReference>
<dbReference type="PANTHER" id="PTHR45398:SF1">
    <property type="entry name" value="ENZYME, PUTATIVE (JCVI)-RELATED"/>
    <property type="match status" value="1"/>
</dbReference>
<protein>
    <submittedName>
        <fullName evidence="6">Putative non-ribosomal peptide synthase</fullName>
    </submittedName>
</protein>
<dbReference type="Pfam" id="PF07993">
    <property type="entry name" value="NAD_binding_4"/>
    <property type="match status" value="1"/>
</dbReference>
<dbReference type="SUPFAM" id="SSF52777">
    <property type="entry name" value="CoA-dependent acyltransferases"/>
    <property type="match status" value="2"/>
</dbReference>
<proteinExistence type="predicted"/>
<dbReference type="InterPro" id="IPR023213">
    <property type="entry name" value="CAT-like_dom_sf"/>
</dbReference>
<dbReference type="HOGENOM" id="CLU_004743_0_0_4"/>
<dbReference type="SUPFAM" id="SSF56801">
    <property type="entry name" value="Acetyl-CoA synthetase-like"/>
    <property type="match status" value="1"/>
</dbReference>
<sequence length="1467" mass="157870">MLLEQIYRHAARRPEQAAVRDERSVLSYAGLARESRRIAAALAAAAPARGALIAIYHTRCAALVAAIVAVWRAGASYTIVEADGVTEEHYRRLQTISPDLVLTTREHEAGLVARGLPVCVVDFTAVAQATDAPGAAPSDTPAPPAAADPAYVLFTSGSTGVPKGVVVTHGNIAHYVDAIATRLGIEPGLAYAHVSTMSADLGNTGLFLSLYTGGTLHVIENARRKDPAALLDYLVAQRVDVLKITPSHWEAMFALLGAGRTHDLALRHLILGGEAFPVRLAAAILEAGVTRSLVNHYGPTETTIGITACLVDHAGLAELAADATVPVGRPLGATRLRVRTDSGYAGCDAQGELFVGGPGVSAGYRNNPEANAKAFVTDVEGDARFYRTGDMVRIDADGVVHFLGRVDRQVKVNGYRIELEQIERTLKSLDGCEGAAAFLLTIRERPAIVAAVLTRGGRGAPGIRSELATLLPAYMLPRELLVLPAFPLNPNGKTDLAALRAIVETDLRTARPAAVANRATAAAGPVDNAGDHDGDDLRSVVRAAWRKCLGIDAFSDDADFFALGGDSLDAIEVIAQLQAAGQPVSARAFLKQPTVAALLDSIRRSACPAPAVPPRPDPDRTVPFAQLSAAQQQFLETRLNRVDHHNQALLFDLDGPVSAPWLASALDCVRRWHPLLSTRFRRDGETWFAQAQPDAPRDALLPVTEIEPAHGPDAARALIRRTSQALQASLSLEAGRLFAAHLFTRADGTGHLLLCAHHVAVDAVSWRIVVDDLQRVYGALAAHQPLPPTPRSRPLWDWTAHLASTPALEGDLAYWRRLPSNRVSAALQRRPERNVERHARACWCAFSRDTTARLLRELPARLGAPFHHVLLAAYMKACDVTLGADPHGWLVEVESHGRVSFDDAIDVSRTVGWLTSACPVAFGAPSDDFAAAVAHVSSVLDAVPNLGVAYGVHRAALREAWGGLPLARHCYNFLGHFDHDADGPLKLRPSTGSPGFARGYDNDRLHEFRMTARIIDDQLICDLGYSGEHHDDAKIEALMTRVAVLLCEAAAPLPLAGRAVPGFRLYVEAGSSAGLLAYRPAALGLDRAPGRRRRTGDRYAEILLTGATGFVGAYLLRDLLHETTARVHCVVRGETDAHAARRLAEAFDGYFPAAPLANYGERVSVHAGDVTQERLGLAPAVYARLDRSVDAIYHLAADTRLFATEEALDRQNVLGTRRVIAFAQGLRPKHLHHMSTLAVCGVVDAPQAIAFDETSLEIGQTFQNAYERSKFQAEKLVGEFVSRGGRAFIYRSGNVSADSVSGRFQHNATDNRFIQLLRAALRLGTIPGDLDEAVTLSPVDLVSRGMVKLSLDEAASGTVFHVDSPWEIALGEVFEVLAELGVSLETSRGASFAELFGRGFGAADRDIALGYFWATRPRRGVRFDHSRTLRRLDGLACGFGCPTREWLHAFMAHLLETGALSRQSAVA</sequence>
<dbReference type="RefSeq" id="WP_080937438.1">
    <property type="nucleotide sequence ID" value="NZ_CP002581.1"/>
</dbReference>
<feature type="domain" description="Carrier" evidence="5">
    <location>
        <begin position="532"/>
        <end position="606"/>
    </location>
</feature>
<dbReference type="InterPro" id="IPR006162">
    <property type="entry name" value="Ppantetheine_attach_site"/>
</dbReference>
<name>A0A0B6RWY4_BURPL</name>
<keyword evidence="2" id="KW-0596">Phosphopantetheine</keyword>
<dbReference type="Pfam" id="PF00501">
    <property type="entry name" value="AMP-binding"/>
    <property type="match status" value="1"/>
</dbReference>
<dbReference type="PANTHER" id="PTHR45398">
    <property type="match status" value="1"/>
</dbReference>
<dbReference type="Gene3D" id="3.30.559.10">
    <property type="entry name" value="Chloramphenicol acetyltransferase-like domain"/>
    <property type="match status" value="1"/>
</dbReference>
<dbReference type="Proteomes" id="UP000031838">
    <property type="component" value="Chromosome 2"/>
</dbReference>
<dbReference type="InterPro" id="IPR020845">
    <property type="entry name" value="AMP-binding_CS"/>
</dbReference>
<dbReference type="Gene3D" id="3.30.559.30">
    <property type="entry name" value="Nonribosomal peptide synthetase, condensation domain"/>
    <property type="match status" value="1"/>
</dbReference>